<gene>
    <name evidence="8" type="ORF">NEPTK9_001473</name>
</gene>
<evidence type="ECO:0000256" key="4">
    <source>
        <dbReference type="ARBA" id="ARBA00022801"/>
    </source>
</evidence>
<keyword evidence="6" id="KW-1133">Transmembrane helix</keyword>
<reference evidence="8 9" key="1">
    <citation type="submission" date="2020-01" db="EMBL/GenBank/DDBJ databases">
        <title>Draft genome sequence of Cand. Neptunochlamydia vexilliferae K9.</title>
        <authorList>
            <person name="Schulz F."/>
            <person name="Koestlbacher S."/>
            <person name="Wascher F."/>
            <person name="Pizzetti I."/>
            <person name="Horn M."/>
        </authorList>
    </citation>
    <scope>NUCLEOTIDE SEQUENCE [LARGE SCALE GENOMIC DNA]</scope>
    <source>
        <strain evidence="8 9">K9</strain>
    </source>
</reference>
<feature type="transmembrane region" description="Helical" evidence="6">
    <location>
        <begin position="12"/>
        <end position="33"/>
    </location>
</feature>
<keyword evidence="9" id="KW-1185">Reference proteome</keyword>
<dbReference type="SUPFAM" id="SSF88723">
    <property type="entry name" value="PIN domain-like"/>
    <property type="match status" value="1"/>
</dbReference>
<comment type="cofactor">
    <cofactor evidence="1">
        <name>Mg(2+)</name>
        <dbReference type="ChEBI" id="CHEBI:18420"/>
    </cofactor>
</comment>
<feature type="transmembrane region" description="Helical" evidence="6">
    <location>
        <begin position="74"/>
        <end position="95"/>
    </location>
</feature>
<keyword evidence="6" id="KW-0812">Transmembrane</keyword>
<dbReference type="PANTHER" id="PTHR11603:SF147">
    <property type="entry name" value="MEMBRANE PROTEIN"/>
    <property type="match status" value="1"/>
</dbReference>
<organism evidence="8 9">
    <name type="scientific">Candidatus Neptunichlamydia vexilliferae</name>
    <dbReference type="NCBI Taxonomy" id="1651774"/>
    <lineage>
        <taxon>Bacteria</taxon>
        <taxon>Pseudomonadati</taxon>
        <taxon>Chlamydiota</taxon>
        <taxon>Chlamydiia</taxon>
        <taxon>Parachlamydiales</taxon>
        <taxon>Simkaniaceae</taxon>
        <taxon>Candidatus Neptunichlamydia</taxon>
    </lineage>
</organism>
<feature type="transmembrane region" description="Helical" evidence="6">
    <location>
        <begin position="45"/>
        <end position="62"/>
    </location>
</feature>
<evidence type="ECO:0000256" key="5">
    <source>
        <dbReference type="ARBA" id="ARBA00022842"/>
    </source>
</evidence>
<keyword evidence="5" id="KW-0460">Magnesium</keyword>
<sequence>MQRPPMEFYVNLSLIFIRIFFTIISVLFMTIYMVSRPEGTLTTKALIGVGVGIAFGAALMFFDRVFRKFTLRSFNIAIIGLFIGYLMGQALVLLFDAILDFSSISFTLEPVTLEIVKLALFLFGTYLGSIMILRAADELYISVPFVKFAPTAQKKRDLLVDASVLSDARIIDVCSTGILDKHLVIPRFIIRELYAQTETGDETTKIKARRSLEVIKKMEDLENLGLRFNDTDFPEVKDTTSKFIRLARLLDANMITADISRVQMASIEGVQIINLHTLSNALKPLMETGEMIKIKVQRYGKEPRQGVGYLDDGTMVVINGGGSFIGEVIDAQVLSVKHTSSGRMIFCNALDADLEEGEKRTGDE</sequence>
<evidence type="ECO:0000256" key="1">
    <source>
        <dbReference type="ARBA" id="ARBA00001946"/>
    </source>
</evidence>
<proteinExistence type="predicted"/>
<comment type="caution">
    <text evidence="8">The sequence shown here is derived from an EMBL/GenBank/DDBJ whole genome shotgun (WGS) entry which is preliminary data.</text>
</comment>
<keyword evidence="6" id="KW-0472">Membrane</keyword>
<keyword evidence="2" id="KW-0808">Transferase</keyword>
<keyword evidence="4" id="KW-0378">Hydrolase</keyword>
<dbReference type="PANTHER" id="PTHR11603">
    <property type="entry name" value="AAA FAMILY ATPASE"/>
    <property type="match status" value="1"/>
</dbReference>
<dbReference type="InterPro" id="IPR002792">
    <property type="entry name" value="TRAM_dom"/>
</dbReference>
<evidence type="ECO:0000256" key="6">
    <source>
        <dbReference type="SAM" id="Phobius"/>
    </source>
</evidence>
<evidence type="ECO:0000313" key="8">
    <source>
        <dbReference type="EMBL" id="MBF5059949.1"/>
    </source>
</evidence>
<dbReference type="Gene3D" id="3.40.50.1010">
    <property type="entry name" value="5'-nuclease"/>
    <property type="match status" value="1"/>
</dbReference>
<dbReference type="EMBL" id="JAAEJV010000054">
    <property type="protein sequence ID" value="MBF5059949.1"/>
    <property type="molecule type" value="Genomic_DNA"/>
</dbReference>
<keyword evidence="3" id="KW-0540">Nuclease</keyword>
<evidence type="ECO:0000313" key="9">
    <source>
        <dbReference type="Proteomes" id="UP001194714"/>
    </source>
</evidence>
<dbReference type="CDD" id="cd09877">
    <property type="entry name" value="PIN_YacL-like"/>
    <property type="match status" value="1"/>
</dbReference>
<evidence type="ECO:0000256" key="3">
    <source>
        <dbReference type="ARBA" id="ARBA00022722"/>
    </source>
</evidence>
<evidence type="ECO:0000259" key="7">
    <source>
        <dbReference type="PROSITE" id="PS50926"/>
    </source>
</evidence>
<feature type="transmembrane region" description="Helical" evidence="6">
    <location>
        <begin position="115"/>
        <end position="133"/>
    </location>
</feature>
<protein>
    <recommendedName>
        <fullName evidence="7">TRAM domain-containing protein</fullName>
    </recommendedName>
</protein>
<feature type="domain" description="TRAM" evidence="7">
    <location>
        <begin position="285"/>
        <end position="346"/>
    </location>
</feature>
<dbReference type="Pfam" id="PF01938">
    <property type="entry name" value="TRAM"/>
    <property type="match status" value="1"/>
</dbReference>
<dbReference type="PROSITE" id="PS50926">
    <property type="entry name" value="TRAM"/>
    <property type="match status" value="1"/>
</dbReference>
<name>A0ABS0B189_9BACT</name>
<evidence type="ECO:0000256" key="2">
    <source>
        <dbReference type="ARBA" id="ARBA00022679"/>
    </source>
</evidence>
<dbReference type="Proteomes" id="UP001194714">
    <property type="component" value="Unassembled WGS sequence"/>
</dbReference>
<dbReference type="InterPro" id="IPR029060">
    <property type="entry name" value="PIN-like_dom_sf"/>
</dbReference>
<accession>A0ABS0B189</accession>
<dbReference type="InterPro" id="IPR052041">
    <property type="entry name" value="Nucleic_acid_metab_PIN/TRAM"/>
</dbReference>